<name>C0E771_9CORY</name>
<sequence length="241" mass="26610">MIHPPRPRPVTELFPESLRLSPKQRAVLDALDKFPNGAKVGEIAKALGMHTNTARGHLEELVAMEAVFAVAAPITGRGRPQLIYKLRIPNNKTIADQYLALINIMAQHLEDSAGSHAKQLAQQIGREAGARLIDEGFSSANIQEAVDALCKHLRDMGFDPEVIPTTTNSRKKRVDVCMHSCPFVSKDGELKDFVCDVHQGMMQHHKDLSPLHIDLQPLLADGKCMVSISEVDEDESINDKQ</sequence>
<dbReference type="HOGENOM" id="CLU_078469_1_0_11"/>
<dbReference type="InterPro" id="IPR036388">
    <property type="entry name" value="WH-like_DNA-bd_sf"/>
</dbReference>
<reference evidence="1 2" key="1">
    <citation type="submission" date="2009-01" db="EMBL/GenBank/DDBJ databases">
        <authorList>
            <person name="Fulton L."/>
            <person name="Clifton S."/>
            <person name="Chinwalla A.T."/>
            <person name="Mitreva M."/>
            <person name="Sodergren E."/>
            <person name="Weinstock G."/>
            <person name="Clifton S."/>
            <person name="Dooling D.J."/>
            <person name="Fulton B."/>
            <person name="Minx P."/>
            <person name="Pepin K.H."/>
            <person name="Johnson M."/>
            <person name="Bhonagiri V."/>
            <person name="Nash W.E."/>
            <person name="Mardis E.R."/>
            <person name="Wilson R.K."/>
        </authorList>
    </citation>
    <scope>NUCLEOTIDE SEQUENCE [LARGE SCALE GENOMIC DNA]</scope>
    <source>
        <strain evidence="1 2">ATCC 33806</strain>
    </source>
</reference>
<dbReference type="Gene3D" id="1.10.10.10">
    <property type="entry name" value="Winged helix-like DNA-binding domain superfamily/Winged helix DNA-binding domain"/>
    <property type="match status" value="1"/>
</dbReference>
<evidence type="ECO:0000313" key="2">
    <source>
        <dbReference type="Proteomes" id="UP000006247"/>
    </source>
</evidence>
<proteinExistence type="predicted"/>
<dbReference type="EMBL" id="ACEB01000051">
    <property type="protein sequence ID" value="EEG25630.1"/>
    <property type="molecule type" value="Genomic_DNA"/>
</dbReference>
<dbReference type="SUPFAM" id="SSF46785">
    <property type="entry name" value="Winged helix' DNA-binding domain"/>
    <property type="match status" value="1"/>
</dbReference>
<protein>
    <submittedName>
        <fullName evidence="1">Uncharacterized protein</fullName>
    </submittedName>
</protein>
<accession>C0E771</accession>
<dbReference type="InterPro" id="IPR036390">
    <property type="entry name" value="WH_DNA-bd_sf"/>
</dbReference>
<dbReference type="Proteomes" id="UP000006247">
    <property type="component" value="Unassembled WGS sequence"/>
</dbReference>
<dbReference type="AlphaFoldDB" id="C0E771"/>
<organism evidence="1 2">
    <name type="scientific">Corynebacterium matruchotii ATCC 33806</name>
    <dbReference type="NCBI Taxonomy" id="566549"/>
    <lineage>
        <taxon>Bacteria</taxon>
        <taxon>Bacillati</taxon>
        <taxon>Actinomycetota</taxon>
        <taxon>Actinomycetes</taxon>
        <taxon>Mycobacteriales</taxon>
        <taxon>Corynebacteriaceae</taxon>
        <taxon>Corynebacterium</taxon>
    </lineage>
</organism>
<comment type="caution">
    <text evidence="1">The sequence shown here is derived from an EMBL/GenBank/DDBJ whole genome shotgun (WGS) entry which is preliminary data.</text>
</comment>
<gene>
    <name evidence="1" type="ORF">CORMATOL_02859</name>
</gene>
<evidence type="ECO:0000313" key="1">
    <source>
        <dbReference type="EMBL" id="EEG25630.1"/>
    </source>
</evidence>